<dbReference type="GO" id="GO:0005978">
    <property type="term" value="P:glycogen biosynthetic process"/>
    <property type="evidence" value="ECO:0007669"/>
    <property type="project" value="InterPro"/>
</dbReference>
<organism evidence="3 4">
    <name type="scientific">Candidatus Acidifodinimicrobium mancum</name>
    <dbReference type="NCBI Taxonomy" id="2898728"/>
    <lineage>
        <taxon>Archaea</taxon>
        <taxon>Candidatus Parvarchaeota</taxon>
        <taxon>Candidatus Acidifodinimicrobiaceae</taxon>
        <taxon>Candidatus Acidifodinimicrobium</taxon>
    </lineage>
</organism>
<evidence type="ECO:0000313" key="3">
    <source>
        <dbReference type="EMBL" id="MBE5727978.1"/>
    </source>
</evidence>
<dbReference type="Pfam" id="PF05693">
    <property type="entry name" value="Glycogen_syn"/>
    <property type="match status" value="1"/>
</dbReference>
<keyword evidence="2" id="KW-0808">Transferase</keyword>
<dbReference type="GO" id="GO:0004373">
    <property type="term" value="F:alpha-1,4-glucan glucosyltransferase (UDP-glucose donor) activity"/>
    <property type="evidence" value="ECO:0007669"/>
    <property type="project" value="InterPro"/>
</dbReference>
<dbReference type="SUPFAM" id="SSF53756">
    <property type="entry name" value="UDP-Glycosyltransferase/glycogen phosphorylase"/>
    <property type="match status" value="2"/>
</dbReference>
<sequence>MDHFLVEVSYEAGNKVGGIWTVITSKSSTIKNLFGEDYLAIGFYNPSQAAIEIVESDPPDFILNAINETGMDRSIFHFGNWIQANNLNLLLIDSKKFENNKINDIRTEFWEKFKIDSLNSPGDYNEPLAWSYLAGVFIAALSKYTKKKVVCQAHEWLSAGAVLYLKANKVAVPTVFTIHATVLGRAISYSGGDTINFISSNSQVPADMPYKYGVAAKHFTEKAGAMNATVFTAVSDTVADEAEVILEKKPDIITINGIDIKNLPTIDEVNSIKRGALEKLNTFLSAYFLPYYDVDFTNAPIFFTSGRYEFYDKGFDLFIDALGMLDKLLPEGKNLLAIITVPAGTIGPKNEVVANYLTYLSIQSQISRDVKSFDEAALTLPTNKLSNIDKIYSKILMDAKMMIKELRRPRPTNPPLCPFVLSYPESNDAIISELNKVGLQNSQSNKVKVIFYPKYLVVGDELLNLTYNELLSTVTSGFFLSKYEPFGYTPLECASYLSISFTTSNSGFGRYIQKLKLTERGIFAEDIEGSGKDEAVKKVALDMLQLTNLDQDDLFNMKTLARKTAEIFDWENLISNYLKAYELSLNKT</sequence>
<name>A0A8T3V0N1_9ARCH</name>
<comment type="caution">
    <text evidence="3">The sequence shown here is derived from an EMBL/GenBank/DDBJ whole genome shotgun (WGS) entry which is preliminary data.</text>
</comment>
<evidence type="ECO:0000256" key="2">
    <source>
        <dbReference type="ARBA" id="ARBA00022679"/>
    </source>
</evidence>
<dbReference type="GO" id="GO:0005737">
    <property type="term" value="C:cytoplasm"/>
    <property type="evidence" value="ECO:0007669"/>
    <property type="project" value="TreeGrafter"/>
</dbReference>
<dbReference type="EMBL" id="JADFAQ010000016">
    <property type="protein sequence ID" value="MBE5727978.1"/>
    <property type="molecule type" value="Genomic_DNA"/>
</dbReference>
<dbReference type="Gene3D" id="3.40.50.2000">
    <property type="entry name" value="Glycogen Phosphorylase B"/>
    <property type="match status" value="2"/>
</dbReference>
<dbReference type="Proteomes" id="UP000763484">
    <property type="component" value="Unassembled WGS sequence"/>
</dbReference>
<keyword evidence="1" id="KW-0328">Glycosyltransferase</keyword>
<proteinExistence type="predicted"/>
<evidence type="ECO:0000256" key="1">
    <source>
        <dbReference type="ARBA" id="ARBA00022676"/>
    </source>
</evidence>
<evidence type="ECO:0000313" key="4">
    <source>
        <dbReference type="Proteomes" id="UP000763484"/>
    </source>
</evidence>
<dbReference type="AlphaFoldDB" id="A0A8T3V0N1"/>
<dbReference type="PANTHER" id="PTHR10176">
    <property type="entry name" value="GLYCOGEN SYNTHASE"/>
    <property type="match status" value="1"/>
</dbReference>
<gene>
    <name evidence="3" type="ORF">IHE50_01000</name>
</gene>
<dbReference type="InterPro" id="IPR008631">
    <property type="entry name" value="Glycogen_synth"/>
</dbReference>
<accession>A0A8T3V0N1</accession>
<reference evidence="3 4" key="1">
    <citation type="submission" date="2020-09" db="EMBL/GenBank/DDBJ databases">
        <title>Genomic characterization of a novel Parvarchaeota family in acid mine drainage sediments.</title>
        <authorList>
            <person name="Luo Z.-H."/>
        </authorList>
    </citation>
    <scope>NUCLEOTIDE SEQUENCE [LARGE SCALE GENOMIC DNA]</scope>
    <source>
        <strain evidence="3">TL1-5_bins.178</strain>
    </source>
</reference>
<protein>
    <submittedName>
        <fullName evidence="3">Glycogen/starch synthase</fullName>
    </submittedName>
</protein>
<dbReference type="PANTHER" id="PTHR10176:SF3">
    <property type="entry name" value="GLYCOGEN [STARCH] SYNTHASE"/>
    <property type="match status" value="1"/>
</dbReference>